<keyword evidence="8" id="KW-0961">Cell wall biogenesis/degradation</keyword>
<dbReference type="AlphaFoldDB" id="A0AAW1PNI3"/>
<dbReference type="GO" id="GO:0071555">
    <property type="term" value="P:cell wall organization"/>
    <property type="evidence" value="ECO:0007669"/>
    <property type="project" value="UniProtKB-KW"/>
</dbReference>
<comment type="catalytic activity">
    <reaction evidence="9">
        <text>GDP-mannose + (glucomannan)n = GDP + (glucomannan)n+1.</text>
        <dbReference type="EC" id="2.4.1.32"/>
    </reaction>
</comment>
<dbReference type="SUPFAM" id="SSF53448">
    <property type="entry name" value="Nucleotide-diphospho-sugar transferases"/>
    <property type="match status" value="1"/>
</dbReference>
<evidence type="ECO:0000256" key="1">
    <source>
        <dbReference type="ARBA" id="ARBA00004653"/>
    </source>
</evidence>
<dbReference type="FunFam" id="3.90.550.10:FF:000057">
    <property type="entry name" value="Glycosyltransferase-like protein, family 2"/>
    <property type="match status" value="1"/>
</dbReference>
<feature type="transmembrane region" description="Helical" evidence="14">
    <location>
        <begin position="371"/>
        <end position="391"/>
    </location>
</feature>
<gene>
    <name evidence="15" type="ORF">WJX73_009156</name>
</gene>
<comment type="caution">
    <text evidence="15">The sequence shown here is derived from an EMBL/GenBank/DDBJ whole genome shotgun (WGS) entry which is preliminary data.</text>
</comment>
<evidence type="ECO:0000256" key="13">
    <source>
        <dbReference type="ARBA" id="ARBA00076024"/>
    </source>
</evidence>
<dbReference type="GO" id="GO:0047259">
    <property type="term" value="F:glucomannan 4-beta-mannosyltransferase activity"/>
    <property type="evidence" value="ECO:0007669"/>
    <property type="project" value="UniProtKB-EC"/>
</dbReference>
<dbReference type="PANTHER" id="PTHR32044">
    <property type="entry name" value="GLUCOMANNAN 4-BETA-MANNOSYLTRANSFERASE 9"/>
    <property type="match status" value="1"/>
</dbReference>
<keyword evidence="4 14" id="KW-0812">Transmembrane</keyword>
<sequence length="545" mass="61233">MLYTFTTFVTFYDLYVGLLKAAIAAAVSLSVLISLDRLYRVLKYARITCRTWLTGQKPEHEFGARPLPDPTHFSLAYPKVAVQLPMFNERAVCQAAIDSAAELVWPRNRFCVQVLDDSTDVHTRDLVDDKAAEWRERGVAVEVVRRTNRAGYKAGALKEGLEILSDYDFVAIFDADFKPDPDFLMQTVPYLVDNPEVGYVQARWVFANPDESYLTKAQEISLNFHCKCEQFVHFASGGFFNFNGTAGVWRRKTIVTVGGWKSRTTVEDMDLSLRTYVNGWKAVYLHDVTCVNELPASFFAYRKQQHRWTCGPVQLWRKAAGDIWASGLPTMRKLDLILLYFGVRKFSTHWVSLGFFCTLVPLSIFTPEVSIPLWALVHLPVMVTITTAMFTPKGWMHCILYVLFENAMGIVKLGAVIAGMLDLKGAQEWVVTTKLGSSDKRPGTSTVSQTRNCRMYAGEMAMSTFVLTAAFYGIFSVNKWSFSIFLTLQGLVFLAFGFNMVDCGGLLGGRLGANQNAAATLKKAQVRQVEVKGYTAPMVKRTFTL</sequence>
<dbReference type="InterPro" id="IPR029044">
    <property type="entry name" value="Nucleotide-diphossugar_trans"/>
</dbReference>
<evidence type="ECO:0000256" key="4">
    <source>
        <dbReference type="ARBA" id="ARBA00022692"/>
    </source>
</evidence>
<feature type="transmembrane region" description="Helical" evidence="14">
    <location>
        <begin position="12"/>
        <end position="35"/>
    </location>
</feature>
<keyword evidence="6" id="KW-0333">Golgi apparatus</keyword>
<proteinExistence type="inferred from homology"/>
<comment type="similarity">
    <text evidence="11">Belongs to the glycosyltransferase 2 family. Plant cellulose synthase-like A subfamily.</text>
</comment>
<feature type="transmembrane region" description="Helical" evidence="14">
    <location>
        <begin position="346"/>
        <end position="365"/>
    </location>
</feature>
<evidence type="ECO:0000256" key="14">
    <source>
        <dbReference type="SAM" id="Phobius"/>
    </source>
</evidence>
<comment type="subcellular location">
    <subcellularLocation>
        <location evidence="1">Golgi apparatus membrane</location>
        <topology evidence="1">Multi-pass membrane protein</topology>
    </subcellularLocation>
</comment>
<dbReference type="GO" id="GO:0000139">
    <property type="term" value="C:Golgi membrane"/>
    <property type="evidence" value="ECO:0007669"/>
    <property type="project" value="UniProtKB-SubCell"/>
</dbReference>
<reference evidence="15 16" key="1">
    <citation type="journal article" date="2024" name="Nat. Commun.">
        <title>Phylogenomics reveals the evolutionary origins of lichenization in chlorophyte algae.</title>
        <authorList>
            <person name="Puginier C."/>
            <person name="Libourel C."/>
            <person name="Otte J."/>
            <person name="Skaloud P."/>
            <person name="Haon M."/>
            <person name="Grisel S."/>
            <person name="Petersen M."/>
            <person name="Berrin J.G."/>
            <person name="Delaux P.M."/>
            <person name="Dal Grande F."/>
            <person name="Keller J."/>
        </authorList>
    </citation>
    <scope>NUCLEOTIDE SEQUENCE [LARGE SCALE GENOMIC DNA]</scope>
    <source>
        <strain evidence="15 16">SAG 2036</strain>
    </source>
</reference>
<dbReference type="Proteomes" id="UP001465755">
    <property type="component" value="Unassembled WGS sequence"/>
</dbReference>
<dbReference type="EMBL" id="JALJOQ010000018">
    <property type="protein sequence ID" value="KAK9809633.1"/>
    <property type="molecule type" value="Genomic_DNA"/>
</dbReference>
<evidence type="ECO:0000256" key="9">
    <source>
        <dbReference type="ARBA" id="ARBA00051800"/>
    </source>
</evidence>
<keyword evidence="2" id="KW-0328">Glycosyltransferase</keyword>
<evidence type="ECO:0000256" key="3">
    <source>
        <dbReference type="ARBA" id="ARBA00022679"/>
    </source>
</evidence>
<evidence type="ECO:0000256" key="12">
    <source>
        <dbReference type="ARBA" id="ARBA00066505"/>
    </source>
</evidence>
<dbReference type="PANTHER" id="PTHR32044:SF80">
    <property type="entry name" value="XYLOGLUCAN GLYCOSYLTRANSFERASE 2-RELATED"/>
    <property type="match status" value="1"/>
</dbReference>
<organism evidence="15 16">
    <name type="scientific">Symbiochloris irregularis</name>
    <dbReference type="NCBI Taxonomy" id="706552"/>
    <lineage>
        <taxon>Eukaryota</taxon>
        <taxon>Viridiplantae</taxon>
        <taxon>Chlorophyta</taxon>
        <taxon>core chlorophytes</taxon>
        <taxon>Trebouxiophyceae</taxon>
        <taxon>Trebouxiales</taxon>
        <taxon>Trebouxiaceae</taxon>
        <taxon>Symbiochloris</taxon>
    </lineage>
</organism>
<protein>
    <recommendedName>
        <fullName evidence="12">glucomannan 4-beta-mannosyltransferase</fullName>
        <ecNumber evidence="12">2.4.1.32</ecNumber>
    </recommendedName>
    <alternativeName>
        <fullName evidence="13">Glucomannan synthase</fullName>
    </alternativeName>
</protein>
<dbReference type="Gene3D" id="3.90.550.10">
    <property type="entry name" value="Spore Coat Polysaccharide Biosynthesis Protein SpsA, Chain A"/>
    <property type="match status" value="1"/>
</dbReference>
<evidence type="ECO:0000256" key="10">
    <source>
        <dbReference type="ARBA" id="ARBA00056537"/>
    </source>
</evidence>
<evidence type="ECO:0000313" key="16">
    <source>
        <dbReference type="Proteomes" id="UP001465755"/>
    </source>
</evidence>
<comment type="function">
    <text evidence="10">Probable mannan synthase which consists of a 4-beta-mannosyltransferase activity on mannan using GDP-mannose. The beta-1,4-mannan product is the backbone for galactomannan synthesis by galactomannan galactosyltransferase. Galactomannan is a noncellulosic polysaccharides of plant cell wall.</text>
</comment>
<keyword evidence="7 14" id="KW-0472">Membrane</keyword>
<evidence type="ECO:0000256" key="11">
    <source>
        <dbReference type="ARBA" id="ARBA00060879"/>
    </source>
</evidence>
<dbReference type="EC" id="2.4.1.32" evidence="12"/>
<evidence type="ECO:0000256" key="7">
    <source>
        <dbReference type="ARBA" id="ARBA00023136"/>
    </source>
</evidence>
<evidence type="ECO:0000256" key="2">
    <source>
        <dbReference type="ARBA" id="ARBA00022676"/>
    </source>
</evidence>
<feature type="transmembrane region" description="Helical" evidence="14">
    <location>
        <begin position="398"/>
        <end position="421"/>
    </location>
</feature>
<name>A0AAW1PNI3_9CHLO</name>
<keyword evidence="16" id="KW-1185">Reference proteome</keyword>
<keyword evidence="5 14" id="KW-1133">Transmembrane helix</keyword>
<evidence type="ECO:0000313" key="15">
    <source>
        <dbReference type="EMBL" id="KAK9809633.1"/>
    </source>
</evidence>
<accession>A0AAW1PNI3</accession>
<evidence type="ECO:0000256" key="5">
    <source>
        <dbReference type="ARBA" id="ARBA00022989"/>
    </source>
</evidence>
<evidence type="ECO:0000256" key="8">
    <source>
        <dbReference type="ARBA" id="ARBA00023316"/>
    </source>
</evidence>
<keyword evidence="3" id="KW-0808">Transferase</keyword>
<dbReference type="Pfam" id="PF13641">
    <property type="entry name" value="Glyco_tranf_2_3"/>
    <property type="match status" value="1"/>
</dbReference>
<feature type="transmembrane region" description="Helical" evidence="14">
    <location>
        <begin position="455"/>
        <end position="475"/>
    </location>
</feature>
<feature type="transmembrane region" description="Helical" evidence="14">
    <location>
        <begin position="482"/>
        <end position="501"/>
    </location>
</feature>
<evidence type="ECO:0000256" key="6">
    <source>
        <dbReference type="ARBA" id="ARBA00023034"/>
    </source>
</evidence>